<organism evidence="1 2">
    <name type="scientific">Sphagnum jensenii</name>
    <dbReference type="NCBI Taxonomy" id="128206"/>
    <lineage>
        <taxon>Eukaryota</taxon>
        <taxon>Viridiplantae</taxon>
        <taxon>Streptophyta</taxon>
        <taxon>Embryophyta</taxon>
        <taxon>Bryophyta</taxon>
        <taxon>Sphagnophytina</taxon>
        <taxon>Sphagnopsida</taxon>
        <taxon>Sphagnales</taxon>
        <taxon>Sphagnaceae</taxon>
        <taxon>Sphagnum</taxon>
    </lineage>
</organism>
<reference evidence="1" key="1">
    <citation type="submission" date="2024-03" db="EMBL/GenBank/DDBJ databases">
        <authorList>
            <consortium name="ELIXIR-Norway"/>
            <consortium name="Elixir Norway"/>
        </authorList>
    </citation>
    <scope>NUCLEOTIDE SEQUENCE</scope>
</reference>
<evidence type="ECO:0000313" key="2">
    <source>
        <dbReference type="Proteomes" id="UP001497522"/>
    </source>
</evidence>
<accession>A0ABP1BMU4</accession>
<gene>
    <name evidence="1" type="ORF">CSSPJE1EN2_LOCUS19127</name>
</gene>
<sequence>MTRFTCHHVRRSLNFPTWLSFRLGPLTHTRYVPKVHPSIFGGVVRILFRTMNVSLFTKDIIVHIELGLHTCFLQVIL</sequence>
<evidence type="ECO:0000313" key="1">
    <source>
        <dbReference type="EMBL" id="CAK9877085.1"/>
    </source>
</evidence>
<keyword evidence="2" id="KW-1185">Reference proteome</keyword>
<dbReference type="Proteomes" id="UP001497522">
    <property type="component" value="Chromosome 5"/>
</dbReference>
<protein>
    <submittedName>
        <fullName evidence="1">Uncharacterized protein</fullName>
    </submittedName>
</protein>
<dbReference type="EMBL" id="OZ023706">
    <property type="protein sequence ID" value="CAK9877085.1"/>
    <property type="molecule type" value="Genomic_DNA"/>
</dbReference>
<proteinExistence type="predicted"/>
<name>A0ABP1BMU4_9BRYO</name>